<evidence type="ECO:0000256" key="1">
    <source>
        <dbReference type="SAM" id="SignalP"/>
    </source>
</evidence>
<proteinExistence type="predicted"/>
<protein>
    <recommendedName>
        <fullName evidence="3">Lipoprotein</fullName>
    </recommendedName>
</protein>
<feature type="signal peptide" evidence="1">
    <location>
        <begin position="1"/>
        <end position="26"/>
    </location>
</feature>
<feature type="chain" id="PRO_5039303218" description="Lipoprotein" evidence="1">
    <location>
        <begin position="27"/>
        <end position="143"/>
    </location>
</feature>
<dbReference type="EMBL" id="VNIQ01000008">
    <property type="protein sequence ID" value="TYQ01405.1"/>
    <property type="molecule type" value="Genomic_DNA"/>
</dbReference>
<dbReference type="AlphaFoldDB" id="A0A652YJM4"/>
<comment type="caution">
    <text evidence="2">The sequence shown here is derived from an EMBL/GenBank/DDBJ whole genome shotgun (WGS) entry which is preliminary data.</text>
</comment>
<gene>
    <name evidence="2" type="ORF">FNL38_108265</name>
</gene>
<name>A0A652YJM4_NOCGL</name>
<keyword evidence="1" id="KW-0732">Signal</keyword>
<evidence type="ECO:0008006" key="3">
    <source>
        <dbReference type="Google" id="ProtNLM"/>
    </source>
</evidence>
<dbReference type="PROSITE" id="PS51257">
    <property type="entry name" value="PROKAR_LIPOPROTEIN"/>
    <property type="match status" value="1"/>
</dbReference>
<organism evidence="2">
    <name type="scientific">Nocardia globerula</name>
    <dbReference type="NCBI Taxonomy" id="1818"/>
    <lineage>
        <taxon>Bacteria</taxon>
        <taxon>Bacillati</taxon>
        <taxon>Actinomycetota</taxon>
        <taxon>Actinomycetes</taxon>
        <taxon>Mycobacteriales</taxon>
        <taxon>Nocardiaceae</taxon>
        <taxon>Nocardia</taxon>
    </lineage>
</organism>
<accession>A0A652YJM4</accession>
<reference evidence="2" key="1">
    <citation type="submission" date="2019-07" db="EMBL/GenBank/DDBJ databases">
        <title>Genomic Encyclopedia of Type Strains, Phase IV (KMG-IV): sequencing the most valuable type-strain genomes for metagenomic binning, comparative biology and taxonomic classification.</title>
        <authorList>
            <person name="Goeker M."/>
        </authorList>
    </citation>
    <scope>NUCLEOTIDE SEQUENCE</scope>
    <source>
        <strain evidence="2">DSM 44596</strain>
    </source>
</reference>
<sequence length="143" mass="14508">MIGNRRHFTAAVVGSAALVTVLSGCAGGTTTSPAPSSATPTTSAAATTTAAAAGTFTEAQVQQLCSDMEAELQNWRTVTPTLGKGALNLLVGSWASQNGINLIDLAAHRDRVDTAMAATCPEIRDGALYALEIPDLASGMVGF</sequence>
<evidence type="ECO:0000313" key="2">
    <source>
        <dbReference type="EMBL" id="TYQ01405.1"/>
    </source>
</evidence>